<feature type="domain" description="AB hydrolase-1" evidence="4">
    <location>
        <begin position="92"/>
        <end position="267"/>
    </location>
</feature>
<keyword evidence="2" id="KW-0378">Hydrolase</keyword>
<dbReference type="SUPFAM" id="SSF53474">
    <property type="entry name" value="alpha/beta-Hydrolases"/>
    <property type="match status" value="1"/>
</dbReference>
<comment type="similarity">
    <text evidence="1">Belongs to the peptidase S33 family.</text>
</comment>
<evidence type="ECO:0000313" key="6">
    <source>
        <dbReference type="EMBL" id="PPQ71711.1"/>
    </source>
</evidence>
<organism evidence="6 7">
    <name type="scientific">Gymnopilus dilepis</name>
    <dbReference type="NCBI Taxonomy" id="231916"/>
    <lineage>
        <taxon>Eukaryota</taxon>
        <taxon>Fungi</taxon>
        <taxon>Dikarya</taxon>
        <taxon>Basidiomycota</taxon>
        <taxon>Agaricomycotina</taxon>
        <taxon>Agaricomycetes</taxon>
        <taxon>Agaricomycetidae</taxon>
        <taxon>Agaricales</taxon>
        <taxon>Agaricineae</taxon>
        <taxon>Hymenogastraceae</taxon>
        <taxon>Gymnopilus</taxon>
    </lineage>
</organism>
<gene>
    <name evidence="6" type="ORF">CVT26_007628</name>
</gene>
<dbReference type="STRING" id="231916.A0A409VZR4"/>
<dbReference type="AlphaFoldDB" id="A0A409VZR4"/>
<dbReference type="InterPro" id="IPR000073">
    <property type="entry name" value="AB_hydrolase_1"/>
</dbReference>
<keyword evidence="7" id="KW-1185">Reference proteome</keyword>
<evidence type="ECO:0000259" key="5">
    <source>
        <dbReference type="Pfam" id="PF08386"/>
    </source>
</evidence>
<dbReference type="PANTHER" id="PTHR43248:SF25">
    <property type="entry name" value="AB HYDROLASE-1 DOMAIN-CONTAINING PROTEIN-RELATED"/>
    <property type="match status" value="1"/>
</dbReference>
<dbReference type="OrthoDB" id="425534at2759"/>
<feature type="signal peptide" evidence="3">
    <location>
        <begin position="1"/>
        <end position="26"/>
    </location>
</feature>
<sequence>MSCLLKLAQSWVLGALALTTLARGQAATQPTFNWTSIPGSTNLSWVDCYTAPLQCTRLNVPFNYSDTSAGEATLALIRVPSTLNGTADYRGPVLFNPGGPGVSGVDFVVQLGSLIAQAIGPQFDLVSFDPRGIENSVPPVSFFLSDAERQAFDLGPGATDATATPDALPRQWAHFQVFGHLAHDRQADFLPHVTTDNVARDMMTIVQAHGQENIRYWGISYGSVLGATFASMFPDKIERIIIDGVLDMEGYYKTDWALELLDTDKVFQAFIDGCFKAGPGACAFYDKSTDAIEKNISDLFKKVHAQPIPAYAPSLPMYGYVDHAVLKNAFFSAFYTPFSSFAPLAQGLAELQQGNGSTLFQIATPHTSEVVSAVACGDGEAVTDDPAALQKYFSANKHISKFFSEVVGIRTMCSGWPFHPNNFKGPIGGNTSFPMMLIGNTADPVTPVALAMKTSKSFPGSVVLTQDSPGHTSFTSPSECTLGHVQQYFVNGTLPPAGTVCPVTAPLFPPPSNASNATAPTRREVTASTPLGDLAEELRVSYAKVSRRWLL</sequence>
<dbReference type="InterPro" id="IPR013595">
    <property type="entry name" value="Pept_S33_TAP-like_C"/>
</dbReference>
<evidence type="ECO:0000256" key="2">
    <source>
        <dbReference type="ARBA" id="ARBA00022801"/>
    </source>
</evidence>
<evidence type="ECO:0000256" key="3">
    <source>
        <dbReference type="SAM" id="SignalP"/>
    </source>
</evidence>
<dbReference type="InParanoid" id="A0A409VZR4"/>
<dbReference type="Pfam" id="PF00561">
    <property type="entry name" value="Abhydrolase_1"/>
    <property type="match status" value="1"/>
</dbReference>
<proteinExistence type="inferred from homology"/>
<dbReference type="Pfam" id="PF08386">
    <property type="entry name" value="Abhydrolase_4"/>
    <property type="match status" value="1"/>
</dbReference>
<dbReference type="InterPro" id="IPR029058">
    <property type="entry name" value="AB_hydrolase_fold"/>
</dbReference>
<comment type="caution">
    <text evidence="6">The sequence shown here is derived from an EMBL/GenBank/DDBJ whole genome shotgun (WGS) entry which is preliminary data.</text>
</comment>
<reference evidence="6 7" key="1">
    <citation type="journal article" date="2018" name="Evol. Lett.">
        <title>Horizontal gene cluster transfer increased hallucinogenic mushroom diversity.</title>
        <authorList>
            <person name="Reynolds H.T."/>
            <person name="Vijayakumar V."/>
            <person name="Gluck-Thaler E."/>
            <person name="Korotkin H.B."/>
            <person name="Matheny P.B."/>
            <person name="Slot J.C."/>
        </authorList>
    </citation>
    <scope>NUCLEOTIDE SEQUENCE [LARGE SCALE GENOMIC DNA]</scope>
    <source>
        <strain evidence="6 7">SRW20</strain>
    </source>
</reference>
<dbReference type="Gene3D" id="3.40.50.1820">
    <property type="entry name" value="alpha/beta hydrolase"/>
    <property type="match status" value="1"/>
</dbReference>
<dbReference type="GO" id="GO:0016787">
    <property type="term" value="F:hydrolase activity"/>
    <property type="evidence" value="ECO:0007669"/>
    <property type="project" value="UniProtKB-KW"/>
</dbReference>
<evidence type="ECO:0000256" key="1">
    <source>
        <dbReference type="ARBA" id="ARBA00010088"/>
    </source>
</evidence>
<feature type="domain" description="Peptidase S33 tripeptidyl aminopeptidase-like C-terminal" evidence="5">
    <location>
        <begin position="401"/>
        <end position="501"/>
    </location>
</feature>
<dbReference type="InterPro" id="IPR051601">
    <property type="entry name" value="Serine_prot/Carboxylest_S33"/>
</dbReference>
<protein>
    <submittedName>
        <fullName evidence="6">Uncharacterized protein</fullName>
    </submittedName>
</protein>
<accession>A0A409VZR4</accession>
<name>A0A409VZR4_9AGAR</name>
<feature type="chain" id="PRO_5019559624" evidence="3">
    <location>
        <begin position="27"/>
        <end position="551"/>
    </location>
</feature>
<dbReference type="Proteomes" id="UP000284706">
    <property type="component" value="Unassembled WGS sequence"/>
</dbReference>
<evidence type="ECO:0000313" key="7">
    <source>
        <dbReference type="Proteomes" id="UP000284706"/>
    </source>
</evidence>
<dbReference type="EMBL" id="NHYE01005491">
    <property type="protein sequence ID" value="PPQ71711.1"/>
    <property type="molecule type" value="Genomic_DNA"/>
</dbReference>
<dbReference type="PANTHER" id="PTHR43248">
    <property type="entry name" value="2-SUCCINYL-6-HYDROXY-2,4-CYCLOHEXADIENE-1-CARBOXYLATE SYNTHASE"/>
    <property type="match status" value="1"/>
</dbReference>
<keyword evidence="3" id="KW-0732">Signal</keyword>
<evidence type="ECO:0000259" key="4">
    <source>
        <dbReference type="Pfam" id="PF00561"/>
    </source>
</evidence>